<dbReference type="InterPro" id="IPR050052">
    <property type="entry name" value="ATP-dep_Clp_protease_ClpX"/>
</dbReference>
<dbReference type="Pfam" id="PF10431">
    <property type="entry name" value="ClpB_D2-small"/>
    <property type="match status" value="1"/>
</dbReference>
<dbReference type="Pfam" id="PF00004">
    <property type="entry name" value="AAA"/>
    <property type="match status" value="1"/>
</dbReference>
<protein>
    <submittedName>
        <fullName evidence="5">AAA domain-containing protein</fullName>
    </submittedName>
</protein>
<evidence type="ECO:0000259" key="3">
    <source>
        <dbReference type="Pfam" id="PF00004"/>
    </source>
</evidence>
<evidence type="ECO:0000256" key="1">
    <source>
        <dbReference type="ARBA" id="ARBA00022741"/>
    </source>
</evidence>
<dbReference type="Proteomes" id="UP000821846">
    <property type="component" value="Unassembled WGS sequence"/>
</dbReference>
<comment type="caution">
    <text evidence="5">The sequence shown here is derived from an EMBL/GenBank/DDBJ whole genome shotgun (WGS) entry which is preliminary data.</text>
</comment>
<gene>
    <name evidence="5" type="ORF">HFM93_11590</name>
</gene>
<evidence type="ECO:0000259" key="4">
    <source>
        <dbReference type="Pfam" id="PF10431"/>
    </source>
</evidence>
<reference evidence="5 6" key="1">
    <citation type="journal article" date="2020" name="Cell Host Microbe">
        <title>Functional and Genomic Variation between Human-Derived Isolates of Lachnospiraceae Reveals Inter- and Intra-Species Diversity.</title>
        <authorList>
            <person name="Sorbara M.T."/>
            <person name="Littmann E.R."/>
            <person name="Fontana E."/>
            <person name="Moody T.U."/>
            <person name="Kohout C.E."/>
            <person name="Gjonbalaj M."/>
            <person name="Eaton V."/>
            <person name="Seok R."/>
            <person name="Leiner I.M."/>
            <person name="Pamer E.G."/>
        </authorList>
    </citation>
    <scope>NUCLEOTIDE SEQUENCE [LARGE SCALE GENOMIC DNA]</scope>
    <source>
        <strain evidence="5 6">MSK.14.16</strain>
    </source>
</reference>
<evidence type="ECO:0000256" key="2">
    <source>
        <dbReference type="ARBA" id="ARBA00022840"/>
    </source>
</evidence>
<dbReference type="PROSITE" id="PS00039">
    <property type="entry name" value="DEAD_ATP_HELICASE"/>
    <property type="match status" value="1"/>
</dbReference>
<organism evidence="5 6">
    <name type="scientific">Faecalicatena fissicatena</name>
    <dbReference type="NCBI Taxonomy" id="290055"/>
    <lineage>
        <taxon>Bacteria</taxon>
        <taxon>Bacillati</taxon>
        <taxon>Bacillota</taxon>
        <taxon>Clostridia</taxon>
        <taxon>Lachnospirales</taxon>
        <taxon>Lachnospiraceae</taxon>
        <taxon>Faecalicatena</taxon>
    </lineage>
</organism>
<dbReference type="InterPro" id="IPR019489">
    <property type="entry name" value="Clp_ATPase_C"/>
</dbReference>
<dbReference type="InterPro" id="IPR003959">
    <property type="entry name" value="ATPase_AAA_core"/>
</dbReference>
<accession>A0ABX2GZ59</accession>
<feature type="domain" description="ATPase AAA-type core" evidence="3">
    <location>
        <begin position="204"/>
        <end position="301"/>
    </location>
</feature>
<dbReference type="Gene3D" id="3.40.50.300">
    <property type="entry name" value="P-loop containing nucleotide triphosphate hydrolases"/>
    <property type="match status" value="1"/>
</dbReference>
<dbReference type="PANTHER" id="PTHR48102:SF7">
    <property type="entry name" value="ATP-DEPENDENT CLP PROTEASE ATP-BINDING SUBUNIT CLPX-LIKE, MITOCHONDRIAL"/>
    <property type="match status" value="1"/>
</dbReference>
<sequence>MREQQAKDFWSAYLKLILRKGQETTIVNPFEEFRDSVAKGGYESVSDEEYANIYDQVEELSVFWQQRPKDSVAHIVIEALSRTHLYEDEIQDIAGILAEASERTNYTQQMLQEMGAEEAEKRMADRKKAKLPPVPPDYPEKEWIEAEYGFEGVYEETPFDDTDYSWTPKLIYQYLGEHVYGQEEAKRGAAMLVYNHLQGHRRNMLVAGPTGCGKTEIWRTLQKKFSFIKIINGPQLSCDGWKGSYHVKDIFLEEKPQMREHMIVVVDEADKLFEPMVGSGGTDFSRSIQNEFLKLIDGDQVTFVNEDNRKDPQTAKIDCRNISFVFCGSFEMLRNNKEDSSSAIGFSSSTETADLTSEVTEEDLVLYGNIRREIAGRIDKIVMLQPLGADDFDQIMQSRNKISPVSQIAGQYGIEISLDEKTRRMLAEEASESQLGCRYIRSKIQGMLDDQIFEDPYQKKFRLSMA</sequence>
<feature type="domain" description="Clp ATPase C-terminal" evidence="4">
    <location>
        <begin position="389"/>
        <end position="461"/>
    </location>
</feature>
<name>A0ABX2GZ59_9FIRM</name>
<dbReference type="RefSeq" id="WP_173866744.1">
    <property type="nucleotide sequence ID" value="NZ_JAAWUU010000047.1"/>
</dbReference>
<dbReference type="SUPFAM" id="SSF52540">
    <property type="entry name" value="P-loop containing nucleoside triphosphate hydrolases"/>
    <property type="match status" value="1"/>
</dbReference>
<proteinExistence type="predicted"/>
<dbReference type="InterPro" id="IPR000629">
    <property type="entry name" value="RNA-helicase_DEAD-box_CS"/>
</dbReference>
<dbReference type="PANTHER" id="PTHR48102">
    <property type="entry name" value="ATP-DEPENDENT CLP PROTEASE ATP-BINDING SUBUNIT CLPX-LIKE, MITOCHONDRIAL-RELATED"/>
    <property type="match status" value="1"/>
</dbReference>
<keyword evidence="2" id="KW-0067">ATP-binding</keyword>
<dbReference type="EMBL" id="JAAWUZ010000048">
    <property type="protein sequence ID" value="NSG30897.1"/>
    <property type="molecule type" value="Genomic_DNA"/>
</dbReference>
<dbReference type="InterPro" id="IPR027417">
    <property type="entry name" value="P-loop_NTPase"/>
</dbReference>
<keyword evidence="1" id="KW-0547">Nucleotide-binding</keyword>
<keyword evidence="6" id="KW-1185">Reference proteome</keyword>
<evidence type="ECO:0000313" key="6">
    <source>
        <dbReference type="Proteomes" id="UP000821846"/>
    </source>
</evidence>
<evidence type="ECO:0000313" key="5">
    <source>
        <dbReference type="EMBL" id="NSG30897.1"/>
    </source>
</evidence>